<protein>
    <submittedName>
        <fullName evidence="4">F-box protein family-like protein</fullName>
    </submittedName>
</protein>
<dbReference type="Gene3D" id="1.20.1280.50">
    <property type="match status" value="1"/>
</dbReference>
<evidence type="ECO:0000313" key="5">
    <source>
        <dbReference type="Proteomes" id="UP000000763"/>
    </source>
</evidence>
<dbReference type="InterPro" id="IPR001810">
    <property type="entry name" value="F-box_dom"/>
</dbReference>
<feature type="compositionally biased region" description="Basic residues" evidence="1">
    <location>
        <begin position="506"/>
        <end position="519"/>
    </location>
</feature>
<feature type="region of interest" description="Disordered" evidence="1">
    <location>
        <begin position="176"/>
        <end position="219"/>
    </location>
</feature>
<dbReference type="EMBL" id="AP003898">
    <property type="protein sequence ID" value="BAD01193.1"/>
    <property type="molecule type" value="Genomic_DNA"/>
</dbReference>
<reference evidence="4" key="2">
    <citation type="submission" date="2002-09" db="EMBL/GenBank/DDBJ databases">
        <title>Oryza sativa nipponbare(GA3) genomic DNA, chromosome 8, BAC clone:OSJNBb0032E15.</title>
        <authorList>
            <person name="Sasaki T."/>
            <person name="Matsumoto T."/>
            <person name="Katayose Y."/>
        </authorList>
    </citation>
    <scope>NUCLEOTIDE SEQUENCE</scope>
</reference>
<dbReference type="InterPro" id="IPR017900">
    <property type="entry name" value="4Fe4S_Fe_S_CS"/>
</dbReference>
<evidence type="ECO:0000313" key="4">
    <source>
        <dbReference type="EMBL" id="BAD01468.1"/>
    </source>
</evidence>
<reference evidence="5" key="4">
    <citation type="journal article" date="2008" name="Nucleic Acids Res.">
        <title>The rice annotation project database (RAP-DB): 2008 update.</title>
        <authorList>
            <consortium name="The rice annotation project (RAP)"/>
        </authorList>
    </citation>
    <scope>GENOME REANNOTATION</scope>
    <source>
        <strain evidence="5">cv. Nipponbare</strain>
    </source>
</reference>
<sequence length="889" mass="97784">MVYGEGEVQATEVWLSVQEATRVLERFKAMPQLDRYKKTMDLDGFIKERTDKLQEKLHKVRRDADESETKILIVEAFYSRCAGLEDLTIEQLTSLGWMADAQLKIVNNSVYPAASVGRSDITIPAIVAVACPPAQSPIFGAESPISWHLSLLSLFPVAWLAGGAAKRVVPVSKLAPAAVSPPSPPSSGLQHQRLASSTAAGRQQAESRRASADEGDGRRAVGLLSPELHSRLLSDHRAPLLSLLRRQDDELRTKIKNHLLALGWTIASKAQPPWPRAQAPLRLPRRKHACYLYVCMYVCKLANGQVISELRKWAQQTPPHPGRQPSIIIRSQYCPGPSPRGRQPRPPAAPLCPHHLADLLRSIVNQRLRRTSMAASTAILGASTMYAINSSSDASRRRCYLHGATTLSRRRMSSHVRQLQQQEHGDGDGASAPGHLCRPRPADSPPPRAPRPALPPPTTPSPSLASPAGAAGIRTSRDPWPVAPCTPATPLPCSPTDALPGGAPPVKRRRREVKRRRKEKKTYVKLTWTSKNLAVKLRDLRRALQAKPNLALVFPPSRRKHSSPLSLHMLPATATASAAPPPPPPLPASPGGEPHAALLLSLAYLPLRELLSCAGACRRLRDAVAGDPLLWRRVAVAAPPLARRLTDEALLALTGRAGGTLRSLRLLGCTRVSDAGLLRVVERNPGITELYMPRCTGLTAEGVVKIVQVLYECKGNLNRIRLHGICRMTKHHLDAISSAMCKGNQQEDDQSLFYSHRVHEVLNTNDERRIDVDVCPMCTNVRLVFDCTRDGCRRKDSWAQCRGCFFCVARCETCGGCIDLEELSETELACSDFLCMECWLPLPKCSTCNRPYCKRHENLKVDLSPSGQFTCHRCVEFSSNSRENLEESS</sequence>
<dbReference type="EMBL" id="AP005734">
    <property type="protein sequence ID" value="BAD01468.1"/>
    <property type="molecule type" value="Genomic_DNA"/>
</dbReference>
<dbReference type="InterPro" id="IPR006553">
    <property type="entry name" value="Leu-rich_rpt_Cys-con_subtyp"/>
</dbReference>
<dbReference type="PROSITE" id="PS00198">
    <property type="entry name" value="4FE4S_FER_1"/>
    <property type="match status" value="1"/>
</dbReference>
<evidence type="ECO:0000256" key="1">
    <source>
        <dbReference type="SAM" id="MobiDB-lite"/>
    </source>
</evidence>
<feature type="region of interest" description="Disordered" evidence="1">
    <location>
        <begin position="315"/>
        <end position="352"/>
    </location>
</feature>
<reference evidence="3" key="1">
    <citation type="submission" date="2001-07" db="EMBL/GenBank/DDBJ databases">
        <title>Oryza sativa nipponbare(GA3) genomic DNA, chromosome 8, BAC clone:OJ1663_D06.</title>
        <authorList>
            <person name="Sasaki T."/>
            <person name="Matsumoto T."/>
            <person name="Yamamoto K."/>
        </authorList>
    </citation>
    <scope>NUCLEOTIDE SEQUENCE</scope>
</reference>
<dbReference type="SUPFAM" id="SSF52047">
    <property type="entry name" value="RNI-like"/>
    <property type="match status" value="1"/>
</dbReference>
<feature type="compositionally biased region" description="Basic and acidic residues" evidence="1">
    <location>
        <begin position="205"/>
        <end position="219"/>
    </location>
</feature>
<name>Q7EY67_ORYSJ</name>
<feature type="compositionally biased region" description="Low complexity" evidence="1">
    <location>
        <begin position="461"/>
        <end position="472"/>
    </location>
</feature>
<dbReference type="PANTHER" id="PTHR13382:SF16">
    <property type="entry name" value="F-BOX PROTEIN SKIP28"/>
    <property type="match status" value="1"/>
</dbReference>
<evidence type="ECO:0000313" key="3">
    <source>
        <dbReference type="EMBL" id="BAD01193.1"/>
    </source>
</evidence>
<dbReference type="Gene3D" id="3.80.10.10">
    <property type="entry name" value="Ribonuclease Inhibitor"/>
    <property type="match status" value="1"/>
</dbReference>
<dbReference type="SMART" id="SM00367">
    <property type="entry name" value="LRR_CC"/>
    <property type="match status" value="2"/>
</dbReference>
<feature type="domain" description="F-box" evidence="2">
    <location>
        <begin position="600"/>
        <end position="634"/>
    </location>
</feature>
<feature type="compositionally biased region" description="Pro residues" evidence="1">
    <location>
        <begin position="481"/>
        <end position="493"/>
    </location>
</feature>
<dbReference type="SUPFAM" id="SSF81383">
    <property type="entry name" value="F-box domain"/>
    <property type="match status" value="1"/>
</dbReference>
<feature type="compositionally biased region" description="Pro residues" evidence="1">
    <location>
        <begin position="442"/>
        <end position="460"/>
    </location>
</feature>
<dbReference type="Proteomes" id="UP000000763">
    <property type="component" value="Chromosome 8"/>
</dbReference>
<dbReference type="PANTHER" id="PTHR13382">
    <property type="entry name" value="MITOCHONDRIAL ATP SYNTHASE COUPLING FACTOR B"/>
    <property type="match status" value="1"/>
</dbReference>
<dbReference type="InterPro" id="IPR050648">
    <property type="entry name" value="F-box_LRR-repeat"/>
</dbReference>
<dbReference type="AlphaFoldDB" id="Q7EY67"/>
<reference evidence="5" key="3">
    <citation type="journal article" date="2005" name="Nature">
        <title>The map-based sequence of the rice genome.</title>
        <authorList>
            <consortium name="International rice genome sequencing project (IRGSP)"/>
            <person name="Matsumoto T."/>
            <person name="Wu J."/>
            <person name="Kanamori H."/>
            <person name="Katayose Y."/>
            <person name="Fujisawa M."/>
            <person name="Namiki N."/>
            <person name="Mizuno H."/>
            <person name="Yamamoto K."/>
            <person name="Antonio B.A."/>
            <person name="Baba T."/>
            <person name="Sakata K."/>
            <person name="Nagamura Y."/>
            <person name="Aoki H."/>
            <person name="Arikawa K."/>
            <person name="Arita K."/>
            <person name="Bito T."/>
            <person name="Chiden Y."/>
            <person name="Fujitsuka N."/>
            <person name="Fukunaka R."/>
            <person name="Hamada M."/>
            <person name="Harada C."/>
            <person name="Hayashi A."/>
            <person name="Hijishita S."/>
            <person name="Honda M."/>
            <person name="Hosokawa S."/>
            <person name="Ichikawa Y."/>
            <person name="Idonuma A."/>
            <person name="Iijima M."/>
            <person name="Ikeda M."/>
            <person name="Ikeno M."/>
            <person name="Ito K."/>
            <person name="Ito S."/>
            <person name="Ito T."/>
            <person name="Ito Y."/>
            <person name="Ito Y."/>
            <person name="Iwabuchi A."/>
            <person name="Kamiya K."/>
            <person name="Karasawa W."/>
            <person name="Kurita K."/>
            <person name="Katagiri S."/>
            <person name="Kikuta A."/>
            <person name="Kobayashi H."/>
            <person name="Kobayashi N."/>
            <person name="Machita K."/>
            <person name="Maehara T."/>
            <person name="Masukawa M."/>
            <person name="Mizubayashi T."/>
            <person name="Mukai Y."/>
            <person name="Nagasaki H."/>
            <person name="Nagata Y."/>
            <person name="Naito S."/>
            <person name="Nakashima M."/>
            <person name="Nakama Y."/>
            <person name="Nakamichi Y."/>
            <person name="Nakamura M."/>
            <person name="Meguro A."/>
            <person name="Negishi M."/>
            <person name="Ohta I."/>
            <person name="Ohta T."/>
            <person name="Okamoto M."/>
            <person name="Ono N."/>
            <person name="Saji S."/>
            <person name="Sakaguchi M."/>
            <person name="Sakai K."/>
            <person name="Shibata M."/>
            <person name="Shimokawa T."/>
            <person name="Song J."/>
            <person name="Takazaki Y."/>
            <person name="Terasawa K."/>
            <person name="Tsugane M."/>
            <person name="Tsuji K."/>
            <person name="Ueda S."/>
            <person name="Waki K."/>
            <person name="Yamagata H."/>
            <person name="Yamamoto M."/>
            <person name="Yamamoto S."/>
            <person name="Yamane H."/>
            <person name="Yoshiki S."/>
            <person name="Yoshihara R."/>
            <person name="Yukawa K."/>
            <person name="Zhong H."/>
            <person name="Yano M."/>
            <person name="Yuan Q."/>
            <person name="Ouyang S."/>
            <person name="Liu J."/>
            <person name="Jones K.M."/>
            <person name="Gansberger K."/>
            <person name="Moffat K."/>
            <person name="Hill J."/>
            <person name="Bera J."/>
            <person name="Fadrosh D."/>
            <person name="Jin S."/>
            <person name="Johri S."/>
            <person name="Kim M."/>
            <person name="Overton L."/>
            <person name="Reardon M."/>
            <person name="Tsitrin T."/>
            <person name="Vuong H."/>
            <person name="Weaver B."/>
            <person name="Ciecko A."/>
            <person name="Tallon L."/>
            <person name="Jackson J."/>
            <person name="Pai G."/>
            <person name="Aken S.V."/>
            <person name="Utterback T."/>
            <person name="Reidmuller S."/>
            <person name="Feldblyum T."/>
            <person name="Hsiao J."/>
            <person name="Zismann V."/>
            <person name="Iobst S."/>
            <person name="de Vazeille A.R."/>
            <person name="Buell C.R."/>
            <person name="Ying K."/>
            <person name="Li Y."/>
            <person name="Lu T."/>
            <person name="Huang Y."/>
            <person name="Zhao Q."/>
            <person name="Feng Q."/>
            <person name="Zhang L."/>
            <person name="Zhu J."/>
            <person name="Weng Q."/>
            <person name="Mu J."/>
            <person name="Lu Y."/>
            <person name="Fan D."/>
            <person name="Liu Y."/>
            <person name="Guan J."/>
            <person name="Zhang Y."/>
            <person name="Yu S."/>
            <person name="Liu X."/>
            <person name="Zhang Y."/>
            <person name="Hong G."/>
            <person name="Han B."/>
            <person name="Choisne N."/>
            <person name="Demange N."/>
            <person name="Orjeda G."/>
            <person name="Samain S."/>
            <person name="Cattolico L."/>
            <person name="Pelletier E."/>
            <person name="Couloux A."/>
            <person name="Segurens B."/>
            <person name="Wincker P."/>
            <person name="D'Hont A."/>
            <person name="Scarpelli C."/>
            <person name="Weissenbach J."/>
            <person name="Salanoubat M."/>
            <person name="Quetier F."/>
            <person name="Yu Y."/>
            <person name="Kim H.R."/>
            <person name="Rambo T."/>
            <person name="Currie J."/>
            <person name="Collura K."/>
            <person name="Luo M."/>
            <person name="Yang T."/>
            <person name="Ammiraju J.S.S."/>
            <person name="Engler F."/>
            <person name="Soderlund C."/>
            <person name="Wing R.A."/>
            <person name="Palmer L.E."/>
            <person name="de la Bastide M."/>
            <person name="Spiegel L."/>
            <person name="Nascimento L."/>
            <person name="Zutavern T."/>
            <person name="O'Shaughnessy A."/>
            <person name="Dike S."/>
            <person name="Dedhia N."/>
            <person name="Preston R."/>
            <person name="Balija V."/>
            <person name="McCombie W.R."/>
            <person name="Chow T."/>
            <person name="Chen H."/>
            <person name="Chung M."/>
            <person name="Chen C."/>
            <person name="Shaw J."/>
            <person name="Wu H."/>
            <person name="Hsiao K."/>
            <person name="Chao Y."/>
            <person name="Chu M."/>
            <person name="Cheng C."/>
            <person name="Hour A."/>
            <person name="Lee P."/>
            <person name="Lin S."/>
            <person name="Lin Y."/>
            <person name="Liou J."/>
            <person name="Liu S."/>
            <person name="Hsing Y."/>
            <person name="Raghuvanshi S."/>
            <person name="Mohanty A."/>
            <person name="Bharti A.K."/>
            <person name="Gaur A."/>
            <person name="Gupta V."/>
            <person name="Kumar D."/>
            <person name="Ravi V."/>
            <person name="Vij S."/>
            <person name="Kapur A."/>
            <person name="Khurana P."/>
            <person name="Khurana P."/>
            <person name="Khurana J.P."/>
            <person name="Tyagi A.K."/>
            <person name="Gaikwad K."/>
            <person name="Singh A."/>
            <person name="Dalal V."/>
            <person name="Srivastava S."/>
            <person name="Dixit A."/>
            <person name="Pal A.K."/>
            <person name="Ghazi I.A."/>
            <person name="Yadav M."/>
            <person name="Pandit A."/>
            <person name="Bhargava A."/>
            <person name="Sureshbabu K."/>
            <person name="Batra K."/>
            <person name="Sharma T.R."/>
            <person name="Mohapatra T."/>
            <person name="Singh N.K."/>
            <person name="Messing J."/>
            <person name="Nelson A.B."/>
            <person name="Fuks G."/>
            <person name="Kavchok S."/>
            <person name="Keizer G."/>
            <person name="Linton E."/>
            <person name="Llaca V."/>
            <person name="Song R."/>
            <person name="Tanyolac B."/>
            <person name="Young S."/>
            <person name="Ho-Il K."/>
            <person name="Hahn J.H."/>
            <person name="Sangsakoo G."/>
            <person name="Vanavichit A."/>
            <person name="de Mattos Luiz.A.T."/>
            <person name="Zimmer P.D."/>
            <person name="Malone G."/>
            <person name="Dellagostin O."/>
            <person name="de Oliveira A.C."/>
            <person name="Bevan M."/>
            <person name="Bancroft I."/>
            <person name="Minx P."/>
            <person name="Cordum H."/>
            <person name="Wilson R."/>
            <person name="Cheng Z."/>
            <person name="Jin W."/>
            <person name="Jiang J."/>
            <person name="Leong S.A."/>
            <person name="Iwama H."/>
            <person name="Gojobori T."/>
            <person name="Itoh T."/>
            <person name="Niimura Y."/>
            <person name="Fujii Y."/>
            <person name="Habara T."/>
            <person name="Sakai H."/>
            <person name="Sato Y."/>
            <person name="Wilson G."/>
            <person name="Kumar K."/>
            <person name="McCouch S."/>
            <person name="Juretic N."/>
            <person name="Hoen D."/>
            <person name="Wright S."/>
            <person name="Bruskiewich R."/>
            <person name="Bureau T."/>
            <person name="Miyao A."/>
            <person name="Hirochika H."/>
            <person name="Nishikawa T."/>
            <person name="Kadowaki K."/>
            <person name="Sugiura M."/>
            <person name="Burr B."/>
            <person name="Sasaki T."/>
        </authorList>
    </citation>
    <scope>NUCLEOTIDE SEQUENCE [LARGE SCALE GENOMIC DNA]</scope>
    <source>
        <strain evidence="5">cv. Nipponbare</strain>
    </source>
</reference>
<organism evidence="4 5">
    <name type="scientific">Oryza sativa subsp. japonica</name>
    <name type="common">Rice</name>
    <dbReference type="NCBI Taxonomy" id="39947"/>
    <lineage>
        <taxon>Eukaryota</taxon>
        <taxon>Viridiplantae</taxon>
        <taxon>Streptophyta</taxon>
        <taxon>Embryophyta</taxon>
        <taxon>Tracheophyta</taxon>
        <taxon>Spermatophyta</taxon>
        <taxon>Magnoliopsida</taxon>
        <taxon>Liliopsida</taxon>
        <taxon>Poales</taxon>
        <taxon>Poaceae</taxon>
        <taxon>BOP clade</taxon>
        <taxon>Oryzoideae</taxon>
        <taxon>Oryzeae</taxon>
        <taxon>Oryzinae</taxon>
        <taxon>Oryza</taxon>
        <taxon>Oryza sativa</taxon>
    </lineage>
</organism>
<dbReference type="InterPro" id="IPR032675">
    <property type="entry name" value="LRR_dom_sf"/>
</dbReference>
<proteinExistence type="predicted"/>
<gene>
    <name evidence="3" type="ORF">OJ1663_D06.16</name>
    <name evidence="4" type="ORF">OSJNBb0032E15.123</name>
</gene>
<feature type="region of interest" description="Disordered" evidence="1">
    <location>
        <begin position="405"/>
        <end position="519"/>
    </location>
</feature>
<evidence type="ECO:0000259" key="2">
    <source>
        <dbReference type="Pfam" id="PF12937"/>
    </source>
</evidence>
<accession>Q7EY67</accession>
<feature type="compositionally biased region" description="Polar residues" evidence="1">
    <location>
        <begin position="188"/>
        <end position="201"/>
    </location>
</feature>
<dbReference type="Pfam" id="PF12937">
    <property type="entry name" value="F-box-like"/>
    <property type="match status" value="1"/>
</dbReference>
<dbReference type="InterPro" id="IPR036047">
    <property type="entry name" value="F-box-like_dom_sf"/>
</dbReference>